<dbReference type="EMBL" id="SGJD01001949">
    <property type="protein sequence ID" value="KAB0397604.1"/>
    <property type="molecule type" value="Genomic_DNA"/>
</dbReference>
<dbReference type="AlphaFoldDB" id="A0A643CBV8"/>
<dbReference type="GO" id="GO:0016297">
    <property type="term" value="F:fatty acyl-[ACP] hydrolase activity"/>
    <property type="evidence" value="ECO:0007669"/>
    <property type="project" value="UniProtKB-EC"/>
</dbReference>
<dbReference type="SUPFAM" id="SSF53474">
    <property type="entry name" value="alpha/beta-Hydrolases"/>
    <property type="match status" value="1"/>
</dbReference>
<feature type="domain" description="Thioesterase" evidence="3">
    <location>
        <begin position="17"/>
        <end position="240"/>
    </location>
</feature>
<dbReference type="Proteomes" id="UP000437017">
    <property type="component" value="Unassembled WGS sequence"/>
</dbReference>
<keyword evidence="5" id="KW-1185">Reference proteome</keyword>
<evidence type="ECO:0000256" key="1">
    <source>
        <dbReference type="ARBA" id="ARBA00007169"/>
    </source>
</evidence>
<dbReference type="InterPro" id="IPR001031">
    <property type="entry name" value="Thioesterase"/>
</dbReference>
<proteinExistence type="inferred from homology"/>
<reference evidence="4 5" key="1">
    <citation type="journal article" date="2019" name="PLoS ONE">
        <title>Genomic analyses reveal an absence of contemporary introgressive admixture between fin whales and blue whales, despite known hybrids.</title>
        <authorList>
            <person name="Westbury M.V."/>
            <person name="Petersen B."/>
            <person name="Lorenzen E.D."/>
        </authorList>
    </citation>
    <scope>NUCLEOTIDE SEQUENCE [LARGE SCALE GENOMIC DNA]</scope>
    <source>
        <strain evidence="4">FinWhale-01</strain>
    </source>
</reference>
<feature type="non-terminal residue" evidence="4">
    <location>
        <position position="1"/>
    </location>
</feature>
<dbReference type="Pfam" id="PF00975">
    <property type="entry name" value="Thioesterase"/>
    <property type="match status" value="1"/>
</dbReference>
<evidence type="ECO:0000313" key="4">
    <source>
        <dbReference type="EMBL" id="KAB0397604.1"/>
    </source>
</evidence>
<dbReference type="InterPro" id="IPR012223">
    <property type="entry name" value="TEII"/>
</dbReference>
<name>A0A643CBV8_BALPH</name>
<sequence length="258" mass="28854">NDKVVNCLYQNRNSPFRLVCFPWAGGGSNYFAKWGQDIPNSMEGHAIRLAGSESRLEDPFPSDIYQMVDEIACALLPVLQGENFAFFGHSMGSYVTFMTVLHVKEKYKLEPVHLCVSGISAPHVSNFIFLREGGGKEGNGGEKSNLSEEQITCLLKDLVGIPADFVDDKAFLQQFPKLVTDSRIVSNYIFDTPSEAVLSYIPADLEAWEDVTSGSFDIRVLPGCHFYLLEPSNEIFIKNYITKSLEVSMLHCSWIFSL</sequence>
<dbReference type="OrthoDB" id="541883at2759"/>
<gene>
    <name evidence="4" type="ORF">E2I00_005501</name>
</gene>
<evidence type="ECO:0000313" key="5">
    <source>
        <dbReference type="Proteomes" id="UP000437017"/>
    </source>
</evidence>
<dbReference type="PANTHER" id="PTHR11487:SF0">
    <property type="entry name" value="S-ACYL FATTY ACID SYNTHASE THIOESTERASE, MEDIUM CHAIN"/>
    <property type="match status" value="1"/>
</dbReference>
<dbReference type="InterPro" id="IPR029058">
    <property type="entry name" value="AB_hydrolase_fold"/>
</dbReference>
<organism evidence="4 5">
    <name type="scientific">Balaenoptera physalus</name>
    <name type="common">Fin whale</name>
    <name type="synonym">Balaena physalus</name>
    <dbReference type="NCBI Taxonomy" id="9770"/>
    <lineage>
        <taxon>Eukaryota</taxon>
        <taxon>Metazoa</taxon>
        <taxon>Chordata</taxon>
        <taxon>Craniata</taxon>
        <taxon>Vertebrata</taxon>
        <taxon>Euteleostomi</taxon>
        <taxon>Mammalia</taxon>
        <taxon>Eutheria</taxon>
        <taxon>Laurasiatheria</taxon>
        <taxon>Artiodactyla</taxon>
        <taxon>Whippomorpha</taxon>
        <taxon>Cetacea</taxon>
        <taxon>Mysticeti</taxon>
        <taxon>Balaenopteridae</taxon>
        <taxon>Balaenoptera</taxon>
    </lineage>
</organism>
<dbReference type="Gene3D" id="3.40.50.1820">
    <property type="entry name" value="alpha/beta hydrolase"/>
    <property type="match status" value="1"/>
</dbReference>
<dbReference type="ESTHER" id="balph-a0a643cbv8">
    <property type="family name" value="Thioesterase"/>
</dbReference>
<accession>A0A643CBV8</accession>
<evidence type="ECO:0000259" key="3">
    <source>
        <dbReference type="Pfam" id="PF00975"/>
    </source>
</evidence>
<evidence type="ECO:0000256" key="2">
    <source>
        <dbReference type="ARBA" id="ARBA00012480"/>
    </source>
</evidence>
<dbReference type="GO" id="GO:0006631">
    <property type="term" value="P:fatty acid metabolic process"/>
    <property type="evidence" value="ECO:0007669"/>
    <property type="project" value="UniProtKB-ARBA"/>
</dbReference>
<comment type="caution">
    <text evidence="4">The sequence shown here is derived from an EMBL/GenBank/DDBJ whole genome shotgun (WGS) entry which is preliminary data.</text>
</comment>
<protein>
    <recommendedName>
        <fullName evidence="2">oleoyl-[acyl-carrier-protein] hydrolase</fullName>
        <ecNumber evidence="2">3.1.2.14</ecNumber>
    </recommendedName>
</protein>
<dbReference type="GO" id="GO:0008610">
    <property type="term" value="P:lipid biosynthetic process"/>
    <property type="evidence" value="ECO:0007669"/>
    <property type="project" value="UniProtKB-ARBA"/>
</dbReference>
<comment type="similarity">
    <text evidence="1">Belongs to the thioesterase family.</text>
</comment>
<dbReference type="EC" id="3.1.2.14" evidence="2"/>
<dbReference type="PANTHER" id="PTHR11487">
    <property type="entry name" value="THIOESTERASE"/>
    <property type="match status" value="1"/>
</dbReference>